<proteinExistence type="predicted"/>
<dbReference type="Proteomes" id="UP001165565">
    <property type="component" value="Unassembled WGS sequence"/>
</dbReference>
<reference evidence="2" key="1">
    <citation type="submission" date="2022-06" db="EMBL/GenBank/DDBJ databases">
        <title>Sphingomonas sp. nov. isolated from rhizosphere soil of tomato.</title>
        <authorList>
            <person name="Dong H."/>
            <person name="Gao R."/>
        </authorList>
    </citation>
    <scope>NUCLEOTIDE SEQUENCE</scope>
    <source>
        <strain evidence="2">MMSM24</strain>
    </source>
</reference>
<sequence length="385" mass="41283">MPVDRLLLSRRRALIGGGALTAAAMLARPTSAGSRFDDLVAAQMAKASIPGLALGVTQNGQVTTTRVYGFADVAHRRPVTRDSMFHIASVTKTVIALAFMRLVDQRRIALDDAIAPHLDFTILGEGASAITFRHLLMHVSGISDARYYDIDLRERGHDARLPLEELLKAYLTKGGRYAGSGNLKSAPGTAWDYSNIGYGLLGHLGSRIAGRDLRREIDEHIFRPMGLRRIAWTIADTPAALRVTPYDVVDGKVAATDPVGFPDWPAGMIRASIGDLTRLVAIVANRGIAAGQRIVSAPAVAAMLDMQRPAGLPAWLSGQGLAWQQSPLGDRPLANHWGGDPGVFTMAYVDPARRTGIALLSNLSATEESRRAMKTIAAAAMRLPG</sequence>
<dbReference type="InterPro" id="IPR006311">
    <property type="entry name" value="TAT_signal"/>
</dbReference>
<dbReference type="EMBL" id="JANFAV010000001">
    <property type="protein sequence ID" value="MCW6533255.1"/>
    <property type="molecule type" value="Genomic_DNA"/>
</dbReference>
<dbReference type="Gene3D" id="3.40.710.10">
    <property type="entry name" value="DD-peptidase/beta-lactamase superfamily"/>
    <property type="match status" value="1"/>
</dbReference>
<dbReference type="InterPro" id="IPR001466">
    <property type="entry name" value="Beta-lactam-related"/>
</dbReference>
<comment type="caution">
    <text evidence="2">The sequence shown here is derived from an EMBL/GenBank/DDBJ whole genome shotgun (WGS) entry which is preliminary data.</text>
</comment>
<dbReference type="RefSeq" id="WP_265267305.1">
    <property type="nucleotide sequence ID" value="NZ_JANFAV010000001.1"/>
</dbReference>
<dbReference type="InterPro" id="IPR050789">
    <property type="entry name" value="Diverse_Enzym_Activities"/>
</dbReference>
<evidence type="ECO:0000259" key="1">
    <source>
        <dbReference type="Pfam" id="PF00144"/>
    </source>
</evidence>
<evidence type="ECO:0000313" key="3">
    <source>
        <dbReference type="Proteomes" id="UP001165565"/>
    </source>
</evidence>
<protein>
    <submittedName>
        <fullName evidence="2">Beta-lactamase family protein</fullName>
    </submittedName>
</protein>
<name>A0AA42CN64_9SPHN</name>
<dbReference type="PANTHER" id="PTHR43283">
    <property type="entry name" value="BETA-LACTAMASE-RELATED"/>
    <property type="match status" value="1"/>
</dbReference>
<dbReference type="SUPFAM" id="SSF56601">
    <property type="entry name" value="beta-lactamase/transpeptidase-like"/>
    <property type="match status" value="1"/>
</dbReference>
<dbReference type="InterPro" id="IPR012338">
    <property type="entry name" value="Beta-lactam/transpept-like"/>
</dbReference>
<keyword evidence="3" id="KW-1185">Reference proteome</keyword>
<dbReference type="PROSITE" id="PS51318">
    <property type="entry name" value="TAT"/>
    <property type="match status" value="1"/>
</dbReference>
<dbReference type="AlphaFoldDB" id="A0AA42CN64"/>
<organism evidence="2 3">
    <name type="scientific">Sphingomonas lycopersici</name>
    <dbReference type="NCBI Taxonomy" id="2951807"/>
    <lineage>
        <taxon>Bacteria</taxon>
        <taxon>Pseudomonadati</taxon>
        <taxon>Pseudomonadota</taxon>
        <taxon>Alphaproteobacteria</taxon>
        <taxon>Sphingomonadales</taxon>
        <taxon>Sphingomonadaceae</taxon>
        <taxon>Sphingomonas</taxon>
    </lineage>
</organism>
<accession>A0AA42CN64</accession>
<feature type="domain" description="Beta-lactamase-related" evidence="1">
    <location>
        <begin position="36"/>
        <end position="379"/>
    </location>
</feature>
<dbReference type="PANTHER" id="PTHR43283:SF18">
    <property type="match status" value="1"/>
</dbReference>
<gene>
    <name evidence="2" type="ORF">NEE01_00515</name>
</gene>
<dbReference type="Pfam" id="PF00144">
    <property type="entry name" value="Beta-lactamase"/>
    <property type="match status" value="1"/>
</dbReference>
<evidence type="ECO:0000313" key="2">
    <source>
        <dbReference type="EMBL" id="MCW6533255.1"/>
    </source>
</evidence>